<dbReference type="CDD" id="cd06530">
    <property type="entry name" value="S26_SPase_I"/>
    <property type="match status" value="1"/>
</dbReference>
<evidence type="ECO:0000313" key="6">
    <source>
        <dbReference type="EMBL" id="AEH59883.1"/>
    </source>
</evidence>
<dbReference type="InterPro" id="IPR036286">
    <property type="entry name" value="LexA/Signal_pep-like_sf"/>
</dbReference>
<dbReference type="RefSeq" id="WP_013897322.1">
    <property type="nucleotide sequence ID" value="NC_015676.1"/>
</dbReference>
<dbReference type="STRING" id="679901.Mzhil_0002"/>
<protein>
    <submittedName>
        <fullName evidence="6">Peptidase S26B, signal peptidase</fullName>
    </submittedName>
</protein>
<dbReference type="OrthoDB" id="4822at2157"/>
<reference evidence="6" key="1">
    <citation type="submission" date="2010-07" db="EMBL/GenBank/DDBJ databases">
        <title>The complete genome of Methanosalsum zhilinae DSM 4017.</title>
        <authorList>
            <consortium name="US DOE Joint Genome Institute (JGI-PGF)"/>
            <person name="Lucas S."/>
            <person name="Copeland A."/>
            <person name="Lapidus A."/>
            <person name="Glavina del Rio T."/>
            <person name="Dalin E."/>
            <person name="Tice H."/>
            <person name="Bruce D."/>
            <person name="Goodwin L."/>
            <person name="Pitluck S."/>
            <person name="Kyrpides N."/>
            <person name="Mavromatis K."/>
            <person name="Ovchinnikova G."/>
            <person name="Daligault H."/>
            <person name="Detter J.C."/>
            <person name="Han C."/>
            <person name="Tapia R."/>
            <person name="Larimer F."/>
            <person name="Land M."/>
            <person name="Hauser L."/>
            <person name="Markowitz V."/>
            <person name="Cheng J.-F."/>
            <person name="Hugenholtz P."/>
            <person name="Woyke T."/>
            <person name="Wu D."/>
            <person name="Spring S."/>
            <person name="Schueler E."/>
            <person name="Brambilla E."/>
            <person name="Klenk H.-P."/>
            <person name="Eisen J.A."/>
        </authorList>
    </citation>
    <scope>NUCLEOTIDE SEQUENCE</scope>
    <source>
        <strain evidence="6">DSM 4017</strain>
    </source>
</reference>
<keyword evidence="3 5" id="KW-1133">Transmembrane helix</keyword>
<dbReference type="MEROPS" id="S26.017"/>
<comment type="subcellular location">
    <subcellularLocation>
        <location evidence="1">Membrane</location>
    </subcellularLocation>
</comment>
<dbReference type="GO" id="GO:0006465">
    <property type="term" value="P:signal peptide processing"/>
    <property type="evidence" value="ECO:0007669"/>
    <property type="project" value="InterPro"/>
</dbReference>
<evidence type="ECO:0000256" key="5">
    <source>
        <dbReference type="SAM" id="Phobius"/>
    </source>
</evidence>
<dbReference type="PANTHER" id="PTHR10806:SF6">
    <property type="entry name" value="SIGNAL PEPTIDASE COMPLEX CATALYTIC SUBUNIT SEC11"/>
    <property type="match status" value="1"/>
</dbReference>
<dbReference type="AlphaFoldDB" id="F7XMG0"/>
<dbReference type="InterPro" id="IPR019533">
    <property type="entry name" value="Peptidase_S26"/>
</dbReference>
<dbReference type="SUPFAM" id="SSF51306">
    <property type="entry name" value="LexA/Signal peptidase"/>
    <property type="match status" value="1"/>
</dbReference>
<dbReference type="InterPro" id="IPR001733">
    <property type="entry name" value="Peptidase_S26B"/>
</dbReference>
<dbReference type="GeneID" id="10821590"/>
<dbReference type="HOGENOM" id="CLU_054902_1_1_2"/>
<dbReference type="GO" id="GO:0004252">
    <property type="term" value="F:serine-type endopeptidase activity"/>
    <property type="evidence" value="ECO:0007669"/>
    <property type="project" value="InterPro"/>
</dbReference>
<dbReference type="KEGG" id="mzh:Mzhil_0002"/>
<feature type="transmembrane region" description="Helical" evidence="5">
    <location>
        <begin position="24"/>
        <end position="51"/>
    </location>
</feature>
<dbReference type="Proteomes" id="UP000006622">
    <property type="component" value="Chromosome"/>
</dbReference>
<name>F7XMG0_METZD</name>
<evidence type="ECO:0000256" key="1">
    <source>
        <dbReference type="ARBA" id="ARBA00004370"/>
    </source>
</evidence>
<dbReference type="PANTHER" id="PTHR10806">
    <property type="entry name" value="SIGNAL PEPTIDASE COMPLEX CATALYTIC SUBUNIT SEC11"/>
    <property type="match status" value="1"/>
</dbReference>
<evidence type="ECO:0000313" key="7">
    <source>
        <dbReference type="Proteomes" id="UP000006622"/>
    </source>
</evidence>
<keyword evidence="7" id="KW-1185">Reference proteome</keyword>
<gene>
    <name evidence="6" type="ordered locus">Mzhil_0002</name>
</gene>
<evidence type="ECO:0000256" key="3">
    <source>
        <dbReference type="ARBA" id="ARBA00022989"/>
    </source>
</evidence>
<keyword evidence="4 5" id="KW-0472">Membrane</keyword>
<evidence type="ECO:0000256" key="2">
    <source>
        <dbReference type="ARBA" id="ARBA00022692"/>
    </source>
</evidence>
<evidence type="ECO:0000256" key="4">
    <source>
        <dbReference type="ARBA" id="ARBA00023136"/>
    </source>
</evidence>
<dbReference type="EMBL" id="CP002101">
    <property type="protein sequence ID" value="AEH59883.1"/>
    <property type="molecule type" value="Genomic_DNA"/>
</dbReference>
<keyword evidence="2 5" id="KW-0812">Transmembrane</keyword>
<organism evidence="6 7">
    <name type="scientific">Methanosalsum zhilinae (strain DSM 4017 / NBRC 107636 / OCM 62 / WeN5)</name>
    <name type="common">Methanohalophilus zhilinae</name>
    <dbReference type="NCBI Taxonomy" id="679901"/>
    <lineage>
        <taxon>Archaea</taxon>
        <taxon>Methanobacteriati</taxon>
        <taxon>Methanobacteriota</taxon>
        <taxon>Stenosarchaea group</taxon>
        <taxon>Methanomicrobia</taxon>
        <taxon>Methanosarcinales</taxon>
        <taxon>Methanosarcinaceae</taxon>
        <taxon>Methanosalsum</taxon>
    </lineage>
</organism>
<dbReference type="GO" id="GO:0016020">
    <property type="term" value="C:membrane"/>
    <property type="evidence" value="ECO:0007669"/>
    <property type="project" value="UniProtKB-SubCell"/>
</dbReference>
<accession>F7XMG0</accession>
<proteinExistence type="predicted"/>
<sequence length="184" mass="20969" precursor="true">MNFKDLLNTLRTSDSFWISLTRDILSVLLLVGIFLLLSQIIFGMWTPMVVIESGSMEPNMNIGDIVFIKSIDRVDVITHSQGEGDYVSFGDYGDVILYRPLGDEDATPIIHRSMYHVEEGEPMWEGGPPAPHNGYITKGDNPVTNRHFDQQGRISYLQPVREEWVIGIAKYRIPYIGHVRLLFN</sequence>